<gene>
    <name evidence="3" type="ORF">EWM63_28375</name>
</gene>
<dbReference type="EMBL" id="CP035913">
    <property type="protein sequence ID" value="QBE66404.1"/>
    <property type="molecule type" value="Genomic_DNA"/>
</dbReference>
<dbReference type="AlphaFoldDB" id="A0A4P6L4M9"/>
<feature type="chain" id="PRO_5020804012" evidence="1">
    <location>
        <begin position="25"/>
        <end position="269"/>
    </location>
</feature>
<dbReference type="GO" id="GO:0016787">
    <property type="term" value="F:hydrolase activity"/>
    <property type="evidence" value="ECO:0007669"/>
    <property type="project" value="InterPro"/>
</dbReference>
<keyword evidence="1" id="KW-0732">Signal</keyword>
<sequence length="269" mass="29065">MPSYPIVPAVLLTALLCAASPVMAQSGACDATNAQAVPTLTAQEKAEGWTVLWDGSSNDAWRGVKSDAFPQHGWRTCDGVLTIMGKGGEESRGGGDIITRKRYSDFELTLEAKLSPGANSGVKIFTQPNLAPIDRLTGKPATVGSAIGMEFQLLDDERHPDAKLGRDGNRTIGSLYDLIPAKQDKTAAPVGHWNHVRILAQGKQVTFWLNGRKTVEFERGSAAFRAAVAASKFRDIAGFGEWADGHILLQDHGDQVSFRNILIRELRAK</sequence>
<accession>A0A4P6L4M9</accession>
<evidence type="ECO:0000256" key="1">
    <source>
        <dbReference type="SAM" id="SignalP"/>
    </source>
</evidence>
<reference evidence="3 4" key="1">
    <citation type="submission" date="2019-02" db="EMBL/GenBank/DDBJ databases">
        <title>Draft Genome Sequences of Six Type Strains of the Genus Massilia.</title>
        <authorList>
            <person name="Miess H."/>
            <person name="Frediansyhah A."/>
            <person name="Gross H."/>
        </authorList>
    </citation>
    <scope>NUCLEOTIDE SEQUENCE [LARGE SCALE GENOMIC DNA]</scope>
    <source>
        <strain evidence="3 4">DSM 17473</strain>
    </source>
</reference>
<evidence type="ECO:0000313" key="4">
    <source>
        <dbReference type="Proteomes" id="UP000290637"/>
    </source>
</evidence>
<dbReference type="InterPro" id="IPR010496">
    <property type="entry name" value="AL/BT2_dom"/>
</dbReference>
<proteinExistence type="predicted"/>
<organism evidence="3 4">
    <name type="scientific">Pseudoduganella lutea</name>
    <dbReference type="NCBI Taxonomy" id="321985"/>
    <lineage>
        <taxon>Bacteria</taxon>
        <taxon>Pseudomonadati</taxon>
        <taxon>Pseudomonadota</taxon>
        <taxon>Betaproteobacteria</taxon>
        <taxon>Burkholderiales</taxon>
        <taxon>Oxalobacteraceae</taxon>
        <taxon>Telluria group</taxon>
        <taxon>Pseudoduganella</taxon>
    </lineage>
</organism>
<dbReference type="RefSeq" id="WP_130189512.1">
    <property type="nucleotide sequence ID" value="NZ_CP035913.1"/>
</dbReference>
<dbReference type="OrthoDB" id="176168at2"/>
<dbReference type="KEGG" id="plue:EWM63_28375"/>
<name>A0A4P6L4M9_9BURK</name>
<evidence type="ECO:0000313" key="3">
    <source>
        <dbReference type="EMBL" id="QBE66404.1"/>
    </source>
</evidence>
<dbReference type="Pfam" id="PF06439">
    <property type="entry name" value="3keto-disac_hyd"/>
    <property type="match status" value="1"/>
</dbReference>
<dbReference type="Proteomes" id="UP000290637">
    <property type="component" value="Chromosome"/>
</dbReference>
<keyword evidence="4" id="KW-1185">Reference proteome</keyword>
<feature type="domain" description="3-keto-alpha-glucoside-1,2-lyase/3-keto-2-hydroxy-glucal hydratase" evidence="2">
    <location>
        <begin position="48"/>
        <end position="264"/>
    </location>
</feature>
<protein>
    <submittedName>
        <fullName evidence="3">DUF1080 domain-containing protein</fullName>
    </submittedName>
</protein>
<dbReference type="Gene3D" id="2.60.120.560">
    <property type="entry name" value="Exo-inulinase, domain 1"/>
    <property type="match status" value="1"/>
</dbReference>
<evidence type="ECO:0000259" key="2">
    <source>
        <dbReference type="Pfam" id="PF06439"/>
    </source>
</evidence>
<feature type="signal peptide" evidence="1">
    <location>
        <begin position="1"/>
        <end position="24"/>
    </location>
</feature>